<evidence type="ECO:0000313" key="2">
    <source>
        <dbReference type="EMBL" id="QES25155.1"/>
    </source>
</evidence>
<dbReference type="InterPro" id="IPR036271">
    <property type="entry name" value="Tet_transcr_reg_TetR-rel_C_sf"/>
</dbReference>
<reference evidence="2 3" key="1">
    <citation type="submission" date="2018-05" db="EMBL/GenBank/DDBJ databases">
        <title>Streptomyces venezuelae.</title>
        <authorList>
            <person name="Kim W."/>
            <person name="Lee N."/>
            <person name="Cho B.-K."/>
        </authorList>
    </citation>
    <scope>NUCLEOTIDE SEQUENCE [LARGE SCALE GENOMIC DNA]</scope>
    <source>
        <strain evidence="2 3">ATCC 14583</strain>
    </source>
</reference>
<protein>
    <recommendedName>
        <fullName evidence="1">Tetracyclin repressor-like C-terminal domain-containing protein</fullName>
    </recommendedName>
</protein>
<keyword evidence="3" id="KW-1185">Reference proteome</keyword>
<evidence type="ECO:0000313" key="3">
    <source>
        <dbReference type="Proteomes" id="UP000323046"/>
    </source>
</evidence>
<feature type="domain" description="Tetracyclin repressor-like C-terminal" evidence="1">
    <location>
        <begin position="33"/>
        <end position="151"/>
    </location>
</feature>
<gene>
    <name evidence="2" type="ORF">DEJ47_00575</name>
</gene>
<dbReference type="AlphaFoldDB" id="A0A5P2B3U9"/>
<accession>A0A5P2B3U9</accession>
<dbReference type="Gene3D" id="1.10.357.10">
    <property type="entry name" value="Tetracycline Repressor, domain 2"/>
    <property type="match status" value="1"/>
</dbReference>
<name>A0A5P2B3U9_STRVZ</name>
<dbReference type="OrthoDB" id="3210235at2"/>
<dbReference type="SUPFAM" id="SSF48498">
    <property type="entry name" value="Tetracyclin repressor-like, C-terminal domain"/>
    <property type="match status" value="1"/>
</dbReference>
<evidence type="ECO:0000259" key="1">
    <source>
        <dbReference type="Pfam" id="PF17920"/>
    </source>
</evidence>
<organism evidence="2 3">
    <name type="scientific">Streptomyces venezuelae</name>
    <dbReference type="NCBI Taxonomy" id="54571"/>
    <lineage>
        <taxon>Bacteria</taxon>
        <taxon>Bacillati</taxon>
        <taxon>Actinomycetota</taxon>
        <taxon>Actinomycetes</taxon>
        <taxon>Kitasatosporales</taxon>
        <taxon>Streptomycetaceae</taxon>
        <taxon>Streptomyces</taxon>
    </lineage>
</organism>
<sequence length="153" mass="16077">MSTAAAEGPNALSDIGDALAEAGAASLTGERAQLAEGLLRAALTKWEDPQARPQLLGAFGAVFADDQGAARMRDFMSRQIFQQLAASLDEPPKDFDEVAEALGVPPMNINAAQAQVWGVAVLRYVVKLEPIASASVDEVVALVSPTIQRYLVG</sequence>
<dbReference type="RefSeq" id="WP_150163963.1">
    <property type="nucleotide sequence ID" value="NZ_CP029193.1"/>
</dbReference>
<dbReference type="EMBL" id="CP029193">
    <property type="protein sequence ID" value="QES25155.1"/>
    <property type="molecule type" value="Genomic_DNA"/>
</dbReference>
<dbReference type="Pfam" id="PF17920">
    <property type="entry name" value="TetR_C_16"/>
    <property type="match status" value="1"/>
</dbReference>
<dbReference type="InterPro" id="IPR041678">
    <property type="entry name" value="TetR_C_16"/>
</dbReference>
<proteinExistence type="predicted"/>
<dbReference type="Proteomes" id="UP000323046">
    <property type="component" value="Chromosome"/>
</dbReference>